<gene>
    <name evidence="2" type="ORF">VP01_2783g1</name>
</gene>
<sequence>MWTLDTINFFVFFYTCLITHTYICFCLHFLSLSSSSSSSHRCFLMFLSLDVSLDLFLIKPDFPSPPLSFFPSFLFSLYHLVLFPALMAHSSIQYILLRQRALLIQGRGRGGLSTWSSNKETHLSVTADPLLNQKEKGRERGTHLLLLLHEWGSMLILYIDSRPSYRNHFWHLLQSEIMPVFSFVNEFRTLSGCSESLCWKHSTICSVGCLSHTLVRSLDTHKVLVMLTKMDAFLYHEKRIIPLQEEKKTRLLLVFNRVLTLDRREHWCSMSCIQTIVYSEIYILSSATQVHIIFFPFSSILFQKCISHLIFTRVTHQSFTHSFWYCFRTQSIIIIIQIIAAVDCAENMYTMYIERGDFCWISIIIQFQLSETEYNVWKVVCNMHMKGRRYESGSGR</sequence>
<dbReference type="EMBL" id="LAVV01007705">
    <property type="protein sequence ID" value="KNZ55041.1"/>
    <property type="molecule type" value="Genomic_DNA"/>
</dbReference>
<accession>A0A0L6V2Q9</accession>
<comment type="caution">
    <text evidence="2">The sequence shown here is derived from an EMBL/GenBank/DDBJ whole genome shotgun (WGS) entry which is preliminary data.</text>
</comment>
<keyword evidence="1" id="KW-0472">Membrane</keyword>
<evidence type="ECO:0000313" key="3">
    <source>
        <dbReference type="Proteomes" id="UP000037035"/>
    </source>
</evidence>
<dbReference type="AlphaFoldDB" id="A0A0L6V2Q9"/>
<organism evidence="2 3">
    <name type="scientific">Puccinia sorghi</name>
    <dbReference type="NCBI Taxonomy" id="27349"/>
    <lineage>
        <taxon>Eukaryota</taxon>
        <taxon>Fungi</taxon>
        <taxon>Dikarya</taxon>
        <taxon>Basidiomycota</taxon>
        <taxon>Pucciniomycotina</taxon>
        <taxon>Pucciniomycetes</taxon>
        <taxon>Pucciniales</taxon>
        <taxon>Pucciniaceae</taxon>
        <taxon>Puccinia</taxon>
    </lineage>
</organism>
<dbReference type="Proteomes" id="UP000037035">
    <property type="component" value="Unassembled WGS sequence"/>
</dbReference>
<reference evidence="2 3" key="1">
    <citation type="submission" date="2015-08" db="EMBL/GenBank/DDBJ databases">
        <title>Next Generation Sequencing and Analysis of the Genome of Puccinia sorghi L Schw, the Causal Agent of Maize Common Rust.</title>
        <authorList>
            <person name="Rochi L."/>
            <person name="Burguener G."/>
            <person name="Darino M."/>
            <person name="Turjanski A."/>
            <person name="Kreff E."/>
            <person name="Dieguez M.J."/>
            <person name="Sacco F."/>
        </authorList>
    </citation>
    <scope>NUCLEOTIDE SEQUENCE [LARGE SCALE GENOMIC DNA]</scope>
    <source>
        <strain evidence="2 3">RO10H11247</strain>
    </source>
</reference>
<proteinExistence type="predicted"/>
<dbReference type="VEuPathDB" id="FungiDB:VP01_2783g1"/>
<evidence type="ECO:0000313" key="2">
    <source>
        <dbReference type="EMBL" id="KNZ55041.1"/>
    </source>
</evidence>
<feature type="transmembrane region" description="Helical" evidence="1">
    <location>
        <begin position="78"/>
        <end position="97"/>
    </location>
</feature>
<feature type="transmembrane region" description="Helical" evidence="1">
    <location>
        <begin position="6"/>
        <end position="30"/>
    </location>
</feature>
<protein>
    <submittedName>
        <fullName evidence="2">Uncharacterized protein</fullName>
    </submittedName>
</protein>
<evidence type="ECO:0000256" key="1">
    <source>
        <dbReference type="SAM" id="Phobius"/>
    </source>
</evidence>
<keyword evidence="1" id="KW-0812">Transmembrane</keyword>
<keyword evidence="3" id="KW-1185">Reference proteome</keyword>
<name>A0A0L6V2Q9_9BASI</name>
<keyword evidence="1" id="KW-1133">Transmembrane helix</keyword>